<organism evidence="3 4">
    <name type="scientific">Brevundimonas subvibrioides</name>
    <dbReference type="NCBI Taxonomy" id="74313"/>
    <lineage>
        <taxon>Bacteria</taxon>
        <taxon>Pseudomonadati</taxon>
        <taxon>Pseudomonadota</taxon>
        <taxon>Alphaproteobacteria</taxon>
        <taxon>Caulobacterales</taxon>
        <taxon>Caulobacteraceae</taxon>
        <taxon>Brevundimonas</taxon>
    </lineage>
</organism>
<feature type="compositionally biased region" description="Low complexity" evidence="1">
    <location>
        <begin position="1"/>
        <end position="17"/>
    </location>
</feature>
<dbReference type="Proteomes" id="UP000216147">
    <property type="component" value="Unassembled WGS sequence"/>
</dbReference>
<evidence type="ECO:0000313" key="3">
    <source>
        <dbReference type="EMBL" id="OYX58542.1"/>
    </source>
</evidence>
<dbReference type="AlphaFoldDB" id="A0A258HQ96"/>
<feature type="domain" description="DUF3828" evidence="2">
    <location>
        <begin position="136"/>
        <end position="231"/>
    </location>
</feature>
<comment type="caution">
    <text evidence="3">The sequence shown here is derived from an EMBL/GenBank/DDBJ whole genome shotgun (WGS) entry which is preliminary data.</text>
</comment>
<gene>
    <name evidence="3" type="ORF">B7Y86_02320</name>
</gene>
<evidence type="ECO:0000256" key="1">
    <source>
        <dbReference type="SAM" id="MobiDB-lite"/>
    </source>
</evidence>
<evidence type="ECO:0000259" key="2">
    <source>
        <dbReference type="Pfam" id="PF12883"/>
    </source>
</evidence>
<dbReference type="Pfam" id="PF12883">
    <property type="entry name" value="DUF3828"/>
    <property type="match status" value="1"/>
</dbReference>
<accession>A0A258HQ96</accession>
<sequence length="259" mass="27395">MGSVSGKRVGVGVRSAGDPGGRGGGEAPSALRRAANLDRNDPARVHRRFLSGRGGWEKRGLAVTSLSSGADAPKGTRDTMRTILILTAASLALAACNPPTETAEAAPAVVATTQAATTPEVFIRSLYEVSDNSAEMVEDSPMWSARTRALLAETVRLTQEGDQGFFDAQPICDCQDGTPVLQSATATSTGPTTADVVSVQGFAEPGNAVHHKTYKLVLEDGRWRIDDITYQDMGDEFEREPLVQQLNAWIAAARTQPAA</sequence>
<proteinExistence type="predicted"/>
<name>A0A258HQ96_9CAUL</name>
<dbReference type="InterPro" id="IPR024289">
    <property type="entry name" value="DUF3828"/>
</dbReference>
<dbReference type="EMBL" id="NCEQ01000002">
    <property type="protein sequence ID" value="OYX58542.1"/>
    <property type="molecule type" value="Genomic_DNA"/>
</dbReference>
<feature type="region of interest" description="Disordered" evidence="1">
    <location>
        <begin position="1"/>
        <end position="36"/>
    </location>
</feature>
<evidence type="ECO:0000313" key="4">
    <source>
        <dbReference type="Proteomes" id="UP000216147"/>
    </source>
</evidence>
<protein>
    <recommendedName>
        <fullName evidence="2">DUF3828 domain-containing protein</fullName>
    </recommendedName>
</protein>
<reference evidence="3 4" key="1">
    <citation type="submission" date="2017-03" db="EMBL/GenBank/DDBJ databases">
        <title>Lifting the veil on microbial sulfur biogeochemistry in mining wastewaters.</title>
        <authorList>
            <person name="Kantor R.S."/>
            <person name="Colenbrander Nelson T."/>
            <person name="Marshall S."/>
            <person name="Bennett D."/>
            <person name="Apte S."/>
            <person name="Camacho D."/>
            <person name="Thomas B.C."/>
            <person name="Warren L.A."/>
            <person name="Banfield J.F."/>
        </authorList>
    </citation>
    <scope>NUCLEOTIDE SEQUENCE [LARGE SCALE GENOMIC DNA]</scope>
    <source>
        <strain evidence="3">32-68-21</strain>
    </source>
</reference>